<keyword evidence="17" id="KW-0472">Membrane</keyword>
<dbReference type="GO" id="GO:0006508">
    <property type="term" value="P:proteolysis"/>
    <property type="evidence" value="ECO:0007669"/>
    <property type="project" value="UniProtKB-KW"/>
</dbReference>
<dbReference type="GO" id="GO:0009002">
    <property type="term" value="F:serine-type D-Ala-D-Ala carboxypeptidase activity"/>
    <property type="evidence" value="ECO:0007669"/>
    <property type="project" value="UniProtKB-EC"/>
</dbReference>
<dbReference type="EMBL" id="FOCG01000001">
    <property type="protein sequence ID" value="SEM68545.1"/>
    <property type="molecule type" value="Genomic_DNA"/>
</dbReference>
<keyword evidence="9" id="KW-0378">Hydrolase</keyword>
<evidence type="ECO:0000256" key="6">
    <source>
        <dbReference type="ARBA" id="ARBA00022670"/>
    </source>
</evidence>
<dbReference type="PANTHER" id="PTHR32282">
    <property type="entry name" value="BINDING PROTEIN TRANSPEPTIDASE, PUTATIVE-RELATED"/>
    <property type="match status" value="1"/>
</dbReference>
<feature type="transmembrane region" description="Helical" evidence="17">
    <location>
        <begin position="62"/>
        <end position="85"/>
    </location>
</feature>
<keyword evidence="6" id="KW-0645">Protease</keyword>
<comment type="function">
    <text evidence="1">Cell wall formation. Synthesis of cross-linked peptidoglycan from the lipid intermediates. The enzyme has a penicillin-insensitive transglycosylase N-terminal domain (formation of linear glycan strands) and a penicillin-sensitive transpeptidase C-terminal domain (cross-linking of the peptide subunits).</text>
</comment>
<evidence type="ECO:0000259" key="18">
    <source>
        <dbReference type="Pfam" id="PF00905"/>
    </source>
</evidence>
<evidence type="ECO:0000313" key="20">
    <source>
        <dbReference type="EMBL" id="SEM68545.1"/>
    </source>
</evidence>
<comment type="subcellular location">
    <subcellularLocation>
        <location evidence="2">Cell membrane</location>
        <topology evidence="2">Single-pass type II membrane protein</topology>
    </subcellularLocation>
</comment>
<dbReference type="InterPro" id="IPR036950">
    <property type="entry name" value="PBP_transglycosylase"/>
</dbReference>
<dbReference type="GO" id="GO:0046677">
    <property type="term" value="P:response to antibiotic"/>
    <property type="evidence" value="ECO:0007669"/>
    <property type="project" value="UniProtKB-KW"/>
</dbReference>
<dbReference type="SUPFAM" id="SSF53955">
    <property type="entry name" value="Lysozyme-like"/>
    <property type="match status" value="1"/>
</dbReference>
<accession>A0A1H8ACP5</accession>
<dbReference type="SUPFAM" id="SSF56601">
    <property type="entry name" value="beta-lactamase/transpeptidase-like"/>
    <property type="match status" value="1"/>
</dbReference>
<dbReference type="Proteomes" id="UP000199158">
    <property type="component" value="Unassembled WGS sequence"/>
</dbReference>
<dbReference type="Gene3D" id="3.40.710.10">
    <property type="entry name" value="DD-peptidase/beta-lactamase superfamily"/>
    <property type="match status" value="1"/>
</dbReference>
<evidence type="ECO:0000256" key="3">
    <source>
        <dbReference type="ARBA" id="ARBA00012448"/>
    </source>
</evidence>
<keyword evidence="10" id="KW-0735">Signal-anchor</keyword>
<name>A0A1H8ACP5_9FIRM</name>
<keyword evidence="5" id="KW-0121">Carboxypeptidase</keyword>
<evidence type="ECO:0000256" key="17">
    <source>
        <dbReference type="SAM" id="Phobius"/>
    </source>
</evidence>
<evidence type="ECO:0000256" key="8">
    <source>
        <dbReference type="ARBA" id="ARBA00022679"/>
    </source>
</evidence>
<keyword evidence="7" id="KW-0328">Glycosyltransferase</keyword>
<dbReference type="GO" id="GO:0005886">
    <property type="term" value="C:plasma membrane"/>
    <property type="evidence" value="ECO:0007669"/>
    <property type="project" value="UniProtKB-SubCell"/>
</dbReference>
<evidence type="ECO:0000313" key="21">
    <source>
        <dbReference type="Proteomes" id="UP000199158"/>
    </source>
</evidence>
<dbReference type="UniPathway" id="UPA00219"/>
<evidence type="ECO:0000256" key="2">
    <source>
        <dbReference type="ARBA" id="ARBA00004401"/>
    </source>
</evidence>
<dbReference type="GO" id="GO:0008955">
    <property type="term" value="F:peptidoglycan glycosyltransferase activity"/>
    <property type="evidence" value="ECO:0007669"/>
    <property type="project" value="UniProtKB-EC"/>
</dbReference>
<dbReference type="InterPro" id="IPR001460">
    <property type="entry name" value="PCN-bd_Tpept"/>
</dbReference>
<dbReference type="EC" id="3.4.16.4" evidence="3"/>
<evidence type="ECO:0000259" key="19">
    <source>
        <dbReference type="Pfam" id="PF00912"/>
    </source>
</evidence>
<dbReference type="Pfam" id="PF00905">
    <property type="entry name" value="Transpeptidase"/>
    <property type="match status" value="1"/>
</dbReference>
<keyword evidence="17" id="KW-1133">Transmembrane helix</keyword>
<protein>
    <recommendedName>
        <fullName evidence="4">Penicillin-binding protein 1A</fullName>
        <ecNumber evidence="14">2.4.99.28</ecNumber>
        <ecNumber evidence="3">3.4.16.4</ecNumber>
    </recommendedName>
</protein>
<organism evidence="20 21">
    <name type="scientific">Hydrogenoanaerobacterium saccharovorans</name>
    <dbReference type="NCBI Taxonomy" id="474960"/>
    <lineage>
        <taxon>Bacteria</taxon>
        <taxon>Bacillati</taxon>
        <taxon>Bacillota</taxon>
        <taxon>Clostridia</taxon>
        <taxon>Eubacteriales</taxon>
        <taxon>Oscillospiraceae</taxon>
        <taxon>Hydrogenoanaerobacterium</taxon>
    </lineage>
</organism>
<keyword evidence="8" id="KW-0808">Transferase</keyword>
<evidence type="ECO:0000256" key="7">
    <source>
        <dbReference type="ARBA" id="ARBA00022676"/>
    </source>
</evidence>
<dbReference type="OrthoDB" id="9766909at2"/>
<evidence type="ECO:0000256" key="5">
    <source>
        <dbReference type="ARBA" id="ARBA00022645"/>
    </source>
</evidence>
<keyword evidence="12" id="KW-0511">Multifunctional enzyme</keyword>
<dbReference type="GO" id="GO:0009252">
    <property type="term" value="P:peptidoglycan biosynthetic process"/>
    <property type="evidence" value="ECO:0007669"/>
    <property type="project" value="UniProtKB-UniPathway"/>
</dbReference>
<gene>
    <name evidence="20" type="ORF">SAMN05216180_1266</name>
</gene>
<dbReference type="PANTHER" id="PTHR32282:SF33">
    <property type="entry name" value="PEPTIDOGLYCAN GLYCOSYLTRANSFERASE"/>
    <property type="match status" value="1"/>
</dbReference>
<keyword evidence="17" id="KW-0812">Transmembrane</keyword>
<keyword evidence="11" id="KW-0046">Antibiotic resistance</keyword>
<dbReference type="InterPro" id="IPR023346">
    <property type="entry name" value="Lysozyme-like_dom_sf"/>
</dbReference>
<evidence type="ECO:0000256" key="13">
    <source>
        <dbReference type="ARBA" id="ARBA00034000"/>
    </source>
</evidence>
<keyword evidence="21" id="KW-1185">Reference proteome</keyword>
<feature type="compositionally biased region" description="Polar residues" evidence="16">
    <location>
        <begin position="17"/>
        <end position="37"/>
    </location>
</feature>
<evidence type="ECO:0000256" key="4">
    <source>
        <dbReference type="ARBA" id="ARBA00018638"/>
    </source>
</evidence>
<evidence type="ECO:0000256" key="16">
    <source>
        <dbReference type="SAM" id="MobiDB-lite"/>
    </source>
</evidence>
<feature type="region of interest" description="Disordered" evidence="16">
    <location>
        <begin position="1"/>
        <end position="46"/>
    </location>
</feature>
<evidence type="ECO:0000256" key="9">
    <source>
        <dbReference type="ARBA" id="ARBA00022801"/>
    </source>
</evidence>
<dbReference type="GO" id="GO:0008658">
    <property type="term" value="F:penicillin binding"/>
    <property type="evidence" value="ECO:0007669"/>
    <property type="project" value="InterPro"/>
</dbReference>
<dbReference type="InterPro" id="IPR050396">
    <property type="entry name" value="Glycosyltr_51/Transpeptidase"/>
</dbReference>
<dbReference type="Gene3D" id="1.10.3810.10">
    <property type="entry name" value="Biosynthetic peptidoglycan transglycosylase-like"/>
    <property type="match status" value="1"/>
</dbReference>
<evidence type="ECO:0000256" key="1">
    <source>
        <dbReference type="ARBA" id="ARBA00002624"/>
    </source>
</evidence>
<feature type="domain" description="Penicillin-binding protein transpeptidase" evidence="18">
    <location>
        <begin position="537"/>
        <end position="724"/>
    </location>
</feature>
<evidence type="ECO:0000256" key="11">
    <source>
        <dbReference type="ARBA" id="ARBA00023251"/>
    </source>
</evidence>
<dbReference type="RefSeq" id="WP_092752750.1">
    <property type="nucleotide sequence ID" value="NZ_FOCG01000001.1"/>
</dbReference>
<comment type="catalytic activity">
    <reaction evidence="15">
        <text>[GlcNAc-(1-&gt;4)-Mur2Ac(oyl-L-Ala-gamma-D-Glu-L-Lys-D-Ala-D-Ala)](n)-di-trans,octa-cis-undecaprenyl diphosphate + beta-D-GlcNAc-(1-&gt;4)-Mur2Ac(oyl-L-Ala-gamma-D-Glu-L-Lys-D-Ala-D-Ala)-di-trans,octa-cis-undecaprenyl diphosphate = [GlcNAc-(1-&gt;4)-Mur2Ac(oyl-L-Ala-gamma-D-Glu-L-Lys-D-Ala-D-Ala)](n+1)-di-trans,octa-cis-undecaprenyl diphosphate + di-trans,octa-cis-undecaprenyl diphosphate + H(+)</text>
        <dbReference type="Rhea" id="RHEA:23708"/>
        <dbReference type="Rhea" id="RHEA-COMP:9602"/>
        <dbReference type="Rhea" id="RHEA-COMP:9603"/>
        <dbReference type="ChEBI" id="CHEBI:15378"/>
        <dbReference type="ChEBI" id="CHEBI:58405"/>
        <dbReference type="ChEBI" id="CHEBI:60033"/>
        <dbReference type="ChEBI" id="CHEBI:78435"/>
        <dbReference type="EC" id="2.4.99.28"/>
    </reaction>
</comment>
<dbReference type="InterPro" id="IPR012338">
    <property type="entry name" value="Beta-lactam/transpept-like"/>
</dbReference>
<reference evidence="20 21" key="1">
    <citation type="submission" date="2016-10" db="EMBL/GenBank/DDBJ databases">
        <authorList>
            <person name="de Groot N.N."/>
        </authorList>
    </citation>
    <scope>NUCLEOTIDE SEQUENCE [LARGE SCALE GENOMIC DNA]</scope>
    <source>
        <strain evidence="20 21">CGMCC 1.5070</strain>
    </source>
</reference>
<comment type="catalytic activity">
    <reaction evidence="13">
        <text>Preferential cleavage: (Ac)2-L-Lys-D-Ala-|-D-Ala. Also transpeptidation of peptidyl-alanyl moieties that are N-acyl substituents of D-alanine.</text>
        <dbReference type="EC" id="3.4.16.4"/>
    </reaction>
</comment>
<evidence type="ECO:0000256" key="15">
    <source>
        <dbReference type="ARBA" id="ARBA00049902"/>
    </source>
</evidence>
<proteinExistence type="predicted"/>
<dbReference type="InterPro" id="IPR001264">
    <property type="entry name" value="Glyco_trans_51"/>
</dbReference>
<dbReference type="STRING" id="474960.SAMN05216180_1266"/>
<evidence type="ECO:0000256" key="12">
    <source>
        <dbReference type="ARBA" id="ARBA00023268"/>
    </source>
</evidence>
<sequence>MGSYNNLPERSRRPVNRNPQGSRNQAGNQNNTNQSRPSRNKRSSASVMRGVKGTFSIIGKTFVTIFLIMVITGSIVASVMTVYIVNFLDDQTEFDLRNLELNYTTTLYAKNAESGEDYPLQVIKGNENRIWVDFDKIPKQMQLAAMAAEDKRFQTHQGVDWKMTFKAFLKMVFGGETTGGSTITQQLIKNISGDKQVRIDRKLREIFRALALEKEYSKDDIMEAYLNTATTGNNVYGVQAAANLFFDKNVDELDTAESAAIIAITQNPSKYELLNHEERNRERRAYVLNNMLDIELTQLKARLDGKAKTEYGPVVGGKISKSEYEAEKSKLKQHYDAARQQQLVIKTSTAQKTRSETYTYFVDYVIEEVIADMCSQLGYEKQAAWDLVYNGGLSIYTTVDEKIQDILDEKFITNEIQYNPQKSIFQKVTGYYITNGGKSYGQSLGDKQPQSAMVIMDYEGNIRGIAGGRGEKTGDRTFNLATDGVRQTGSSIKPISVYAPAIDLDLVHWSYLTDDSPFGYLVNGQLVRASDAVKTVQETDEEGNVVEKRVAAGTPWPTNYDYNGQGRLTIDRAIQNSVNTIAVKTLDMLTPQVAYDFLKNNLGINSLNPDHDIDYSPLALGGMSGGISVLDMTAAYQIFGNGGLYYEPHSYTKVVDNQGNVLLEANDVPRRVISEDTAEVMNKLLQSVVSGGTGAAARLGNLPTMGKTGTSSMDKDQWFIGGTPYYVSALWFGYDKENAGIPHYNPYPPPQIWKRVMTDVSKGQPNKAFPTSGNVVQKAYCTETGDLATPSCPKTAMGWYKESSLPGNCTLHSGAIESEEISEEEE</sequence>
<feature type="domain" description="Glycosyl transferase family 51" evidence="19">
    <location>
        <begin position="120"/>
        <end position="291"/>
    </location>
</feature>
<dbReference type="EC" id="2.4.99.28" evidence="14"/>
<evidence type="ECO:0000256" key="14">
    <source>
        <dbReference type="ARBA" id="ARBA00044770"/>
    </source>
</evidence>
<dbReference type="AlphaFoldDB" id="A0A1H8ACP5"/>
<evidence type="ECO:0000256" key="10">
    <source>
        <dbReference type="ARBA" id="ARBA00022968"/>
    </source>
</evidence>
<dbReference type="Pfam" id="PF00912">
    <property type="entry name" value="Transgly"/>
    <property type="match status" value="1"/>
</dbReference>